<accession>A0A8J8MIX3</accession>
<proteinExistence type="predicted"/>
<dbReference type="InterPro" id="IPR013022">
    <property type="entry name" value="Xyl_isomerase-like_TIM-brl"/>
</dbReference>
<evidence type="ECO:0000259" key="1">
    <source>
        <dbReference type="Pfam" id="PF01261"/>
    </source>
</evidence>
<dbReference type="AlphaFoldDB" id="A0A8J8MIX3"/>
<dbReference type="PANTHER" id="PTHR12110:SF21">
    <property type="entry name" value="XYLOSE ISOMERASE-LIKE TIM BARREL DOMAIN-CONTAINING PROTEIN"/>
    <property type="match status" value="1"/>
</dbReference>
<organism evidence="2 3">
    <name type="scientific">Vallitalea pronyensis</name>
    <dbReference type="NCBI Taxonomy" id="1348613"/>
    <lineage>
        <taxon>Bacteria</taxon>
        <taxon>Bacillati</taxon>
        <taxon>Bacillota</taxon>
        <taxon>Clostridia</taxon>
        <taxon>Lachnospirales</taxon>
        <taxon>Vallitaleaceae</taxon>
        <taxon>Vallitalea</taxon>
    </lineage>
</organism>
<dbReference type="InterPro" id="IPR050312">
    <property type="entry name" value="IolE/XylAMocC-like"/>
</dbReference>
<sequence>MRIGGNILLPYEHPDEWLKIVRDLGYSTVLSPVKKENATEEEIKAYVTHARQHNITIGEVGVWNNPMALDAHVRKEAIDYCIRRLHLADALGANCCVNIAGARGEGWASLYEANYTDDTYALVVDTIREIIDAVKPTRTCYTIESMPWMVPDSPEQYLKLLKDVDRSAFGVHLDFVNMINSPKKYAQRDAFIKSCFDLLGPHIKSIHLKDIKFTEVIPCHLEECQPGHGDLNFGKILQWCEGVDTDISVFVEHMSQQEDYKQAVKYIRDIAKTVHVHVI</sequence>
<evidence type="ECO:0000313" key="3">
    <source>
        <dbReference type="Proteomes" id="UP000683246"/>
    </source>
</evidence>
<dbReference type="GO" id="GO:0016853">
    <property type="term" value="F:isomerase activity"/>
    <property type="evidence" value="ECO:0007669"/>
    <property type="project" value="UniProtKB-KW"/>
</dbReference>
<evidence type="ECO:0000313" key="2">
    <source>
        <dbReference type="EMBL" id="QUI22479.1"/>
    </source>
</evidence>
<dbReference type="PANTHER" id="PTHR12110">
    <property type="entry name" value="HYDROXYPYRUVATE ISOMERASE"/>
    <property type="match status" value="1"/>
</dbReference>
<keyword evidence="3" id="KW-1185">Reference proteome</keyword>
<protein>
    <submittedName>
        <fullName evidence="2">Sugar phosphate isomerase/epimerase</fullName>
    </submittedName>
</protein>
<dbReference type="Proteomes" id="UP000683246">
    <property type="component" value="Chromosome"/>
</dbReference>
<name>A0A8J8MIX3_9FIRM</name>
<dbReference type="Pfam" id="PF01261">
    <property type="entry name" value="AP_endonuc_2"/>
    <property type="match status" value="1"/>
</dbReference>
<dbReference type="SUPFAM" id="SSF51658">
    <property type="entry name" value="Xylose isomerase-like"/>
    <property type="match status" value="1"/>
</dbReference>
<gene>
    <name evidence="2" type="ORF">HZI73_09260</name>
</gene>
<dbReference type="RefSeq" id="WP_212697966.1">
    <property type="nucleotide sequence ID" value="NZ_CP058649.1"/>
</dbReference>
<dbReference type="InterPro" id="IPR036237">
    <property type="entry name" value="Xyl_isomerase-like_sf"/>
</dbReference>
<dbReference type="KEGG" id="vpy:HZI73_09260"/>
<reference evidence="2" key="1">
    <citation type="submission" date="2020-07" db="EMBL/GenBank/DDBJ databases">
        <title>Vallitalea pronyensis genome.</title>
        <authorList>
            <person name="Postec A."/>
        </authorList>
    </citation>
    <scope>NUCLEOTIDE SEQUENCE</scope>
    <source>
        <strain evidence="2">FatNI3</strain>
    </source>
</reference>
<dbReference type="EMBL" id="CP058649">
    <property type="protein sequence ID" value="QUI22479.1"/>
    <property type="molecule type" value="Genomic_DNA"/>
</dbReference>
<dbReference type="Gene3D" id="3.20.20.150">
    <property type="entry name" value="Divalent-metal-dependent TIM barrel enzymes"/>
    <property type="match status" value="1"/>
</dbReference>
<keyword evidence="2" id="KW-0413">Isomerase</keyword>
<feature type="domain" description="Xylose isomerase-like TIM barrel" evidence="1">
    <location>
        <begin position="19"/>
        <end position="269"/>
    </location>
</feature>